<protein>
    <recommendedName>
        <fullName evidence="8">Nudix hydrolase domain-containing protein</fullName>
    </recommendedName>
</protein>
<comment type="cofactor">
    <cofactor evidence="2">
        <name>Mg(2+)</name>
        <dbReference type="ChEBI" id="CHEBI:18420"/>
    </cofactor>
</comment>
<dbReference type="EMBL" id="KQ964246">
    <property type="protein sequence ID" value="KXJ96179.1"/>
    <property type="molecule type" value="Genomic_DNA"/>
</dbReference>
<feature type="region of interest" description="Disordered" evidence="7">
    <location>
        <begin position="1"/>
        <end position="29"/>
    </location>
</feature>
<reference evidence="10" key="1">
    <citation type="submission" date="2016-02" db="EMBL/GenBank/DDBJ databases">
        <title>Draft genome sequence of Microdochium bolleyi, a fungal endophyte of beachgrass.</title>
        <authorList>
            <consortium name="DOE Joint Genome Institute"/>
            <person name="David A.S."/>
            <person name="May G."/>
            <person name="Haridas S."/>
            <person name="Lim J."/>
            <person name="Wang M."/>
            <person name="Labutti K."/>
            <person name="Lipzen A."/>
            <person name="Barry K."/>
            <person name="Grigoriev I.V."/>
        </authorList>
    </citation>
    <scope>NUCLEOTIDE SEQUENCE [LARGE SCALE GENOMIC DNA]</scope>
    <source>
        <strain evidence="10">J235TASD1</strain>
    </source>
</reference>
<dbReference type="CDD" id="cd18870">
    <property type="entry name" value="NUDIX_AcylCoAdiphos_Nudt19"/>
    <property type="match status" value="1"/>
</dbReference>
<evidence type="ECO:0000256" key="6">
    <source>
        <dbReference type="ARBA" id="ARBA00023211"/>
    </source>
</evidence>
<name>A0A136JGB3_9PEZI</name>
<dbReference type="SUPFAM" id="SSF55811">
    <property type="entry name" value="Nudix"/>
    <property type="match status" value="1"/>
</dbReference>
<keyword evidence="4" id="KW-0378">Hydrolase</keyword>
<evidence type="ECO:0000256" key="2">
    <source>
        <dbReference type="ARBA" id="ARBA00001946"/>
    </source>
</evidence>
<comment type="cofactor">
    <cofactor evidence="1">
        <name>Mn(2+)</name>
        <dbReference type="ChEBI" id="CHEBI:29035"/>
    </cofactor>
</comment>
<dbReference type="STRING" id="196109.A0A136JGB3"/>
<dbReference type="PANTHER" id="PTHR12318">
    <property type="entry name" value="TESTOSTERONE-REGULATED PROTEIN RP2"/>
    <property type="match status" value="1"/>
</dbReference>
<keyword evidence="6" id="KW-0464">Manganese</keyword>
<dbReference type="PROSITE" id="PS51462">
    <property type="entry name" value="NUDIX"/>
    <property type="match status" value="1"/>
</dbReference>
<evidence type="ECO:0000259" key="8">
    <source>
        <dbReference type="PROSITE" id="PS51462"/>
    </source>
</evidence>
<evidence type="ECO:0000256" key="7">
    <source>
        <dbReference type="SAM" id="MobiDB-lite"/>
    </source>
</evidence>
<organism evidence="9 10">
    <name type="scientific">Microdochium bolleyi</name>
    <dbReference type="NCBI Taxonomy" id="196109"/>
    <lineage>
        <taxon>Eukaryota</taxon>
        <taxon>Fungi</taxon>
        <taxon>Dikarya</taxon>
        <taxon>Ascomycota</taxon>
        <taxon>Pezizomycotina</taxon>
        <taxon>Sordariomycetes</taxon>
        <taxon>Xylariomycetidae</taxon>
        <taxon>Xylariales</taxon>
        <taxon>Microdochiaceae</taxon>
        <taxon>Microdochium</taxon>
    </lineage>
</organism>
<dbReference type="GO" id="GO:0005739">
    <property type="term" value="C:mitochondrion"/>
    <property type="evidence" value="ECO:0007669"/>
    <property type="project" value="TreeGrafter"/>
</dbReference>
<dbReference type="OrthoDB" id="1695362at2759"/>
<dbReference type="GO" id="GO:0016818">
    <property type="term" value="F:hydrolase activity, acting on acid anhydrides, in phosphorus-containing anhydrides"/>
    <property type="evidence" value="ECO:0007669"/>
    <property type="project" value="InterPro"/>
</dbReference>
<proteinExistence type="predicted"/>
<evidence type="ECO:0000256" key="1">
    <source>
        <dbReference type="ARBA" id="ARBA00001936"/>
    </source>
</evidence>
<sequence>MSGAMYNPKAKGGRSAKGGPPPEPRPSASIVLLSPTNQILLLRRVKTSSSFPSAHVFPGGNLSDFHDGEVPLPGDPKRHQDSLQYRLAAIRETFEESGILLARPTGKKDGPLLSLPAAERDKARRAIYKNEVRFVDWLKSVGGEPDIDNLRPFTRWLTPPPTPKRFSTQMYLYMLPLTGNDNDGSMMASSTPQGSAIAAAEQEEAQIPTPDGSEIMTARFDDPGAWNARNMAGKSIMFPPQVFLIQMVGQFVKGPHPTATTNNTDKAAHYAAQREKLLAWLQKVPTCTQDKYAKQPTSQIPWADKCISPNSIGLRKADSRAILTLDKPGRELADTGRGGDWERCVLVKFAGPGPTHVEIVDRDEILAELKADREKDEQSGGGSKL</sequence>
<dbReference type="AlphaFoldDB" id="A0A136JGB3"/>
<dbReference type="InParanoid" id="A0A136JGB3"/>
<evidence type="ECO:0000313" key="10">
    <source>
        <dbReference type="Proteomes" id="UP000070501"/>
    </source>
</evidence>
<dbReference type="PANTHER" id="PTHR12318:SF0">
    <property type="entry name" value="ACYL-COENZYME A DIPHOSPHATASE NUDT19"/>
    <property type="match status" value="1"/>
</dbReference>
<dbReference type="InterPro" id="IPR015797">
    <property type="entry name" value="NUDIX_hydrolase-like_dom_sf"/>
</dbReference>
<dbReference type="Gene3D" id="3.90.79.10">
    <property type="entry name" value="Nucleoside Triphosphate Pyrophosphohydrolase"/>
    <property type="match status" value="1"/>
</dbReference>
<evidence type="ECO:0000256" key="4">
    <source>
        <dbReference type="ARBA" id="ARBA00022801"/>
    </source>
</evidence>
<gene>
    <name evidence="9" type="ORF">Micbo1qcDRAFT_231272</name>
</gene>
<dbReference type="InterPro" id="IPR000086">
    <property type="entry name" value="NUDIX_hydrolase_dom"/>
</dbReference>
<keyword evidence="10" id="KW-1185">Reference proteome</keyword>
<feature type="domain" description="Nudix hydrolase" evidence="8">
    <location>
        <begin position="23"/>
        <end position="176"/>
    </location>
</feature>
<keyword evidence="3" id="KW-0479">Metal-binding</keyword>
<keyword evidence="5" id="KW-0460">Magnesium</keyword>
<evidence type="ECO:0000313" key="9">
    <source>
        <dbReference type="EMBL" id="KXJ96179.1"/>
    </source>
</evidence>
<dbReference type="GO" id="GO:0046872">
    <property type="term" value="F:metal ion binding"/>
    <property type="evidence" value="ECO:0007669"/>
    <property type="project" value="UniProtKB-KW"/>
</dbReference>
<evidence type="ECO:0000256" key="3">
    <source>
        <dbReference type="ARBA" id="ARBA00022723"/>
    </source>
</evidence>
<evidence type="ECO:0000256" key="5">
    <source>
        <dbReference type="ARBA" id="ARBA00022842"/>
    </source>
</evidence>
<accession>A0A136JGB3</accession>
<dbReference type="Proteomes" id="UP000070501">
    <property type="component" value="Unassembled WGS sequence"/>
</dbReference>
<dbReference type="InterPro" id="IPR039121">
    <property type="entry name" value="NUDT19"/>
</dbReference>